<dbReference type="Pfam" id="PF00415">
    <property type="entry name" value="RCC1"/>
    <property type="match status" value="1"/>
</dbReference>
<dbReference type="Proteomes" id="UP000011682">
    <property type="component" value="Unassembled WGS sequence"/>
</dbReference>
<proteinExistence type="predicted"/>
<feature type="domain" description="RCC1-like" evidence="4">
    <location>
        <begin position="183"/>
        <end position="382"/>
    </location>
</feature>
<evidence type="ECO:0000256" key="3">
    <source>
        <dbReference type="SAM" id="SignalP"/>
    </source>
</evidence>
<dbReference type="RefSeq" id="WP_002631634.1">
    <property type="nucleotide sequence ID" value="NZ_ANAH02000026.1"/>
</dbReference>
<evidence type="ECO:0000256" key="2">
    <source>
        <dbReference type="SAM" id="MobiDB-lite"/>
    </source>
</evidence>
<organism evidence="5 6">
    <name type="scientific">Cystobacter fuscus (strain ATCC 25194 / DSM 2262 / NBRC 100088 / M29)</name>
    <dbReference type="NCBI Taxonomy" id="1242864"/>
    <lineage>
        <taxon>Bacteria</taxon>
        <taxon>Pseudomonadati</taxon>
        <taxon>Myxococcota</taxon>
        <taxon>Myxococcia</taxon>
        <taxon>Myxococcales</taxon>
        <taxon>Cystobacterineae</taxon>
        <taxon>Archangiaceae</taxon>
        <taxon>Cystobacter</taxon>
    </lineage>
</organism>
<dbReference type="PROSITE" id="PS50012">
    <property type="entry name" value="RCC1_3"/>
    <property type="match status" value="7"/>
</dbReference>
<dbReference type="InterPro" id="IPR000408">
    <property type="entry name" value="Reg_chr_condens"/>
</dbReference>
<dbReference type="PANTHER" id="PTHR22870:SF408">
    <property type="entry name" value="OS09G0560450 PROTEIN"/>
    <property type="match status" value="1"/>
</dbReference>
<dbReference type="OrthoDB" id="68195at2"/>
<dbReference type="EMBL" id="ANAH02000026">
    <property type="protein sequence ID" value="EPX58144.1"/>
    <property type="molecule type" value="Genomic_DNA"/>
</dbReference>
<dbReference type="InterPro" id="IPR051210">
    <property type="entry name" value="Ub_ligase/GEF_domain"/>
</dbReference>
<protein>
    <submittedName>
        <fullName evidence="5">BNR repeat domain protein</fullName>
    </submittedName>
</protein>
<keyword evidence="1" id="KW-0677">Repeat</keyword>
<dbReference type="InterPro" id="IPR058923">
    <property type="entry name" value="RCC1-like_dom"/>
</dbReference>
<reference evidence="5" key="1">
    <citation type="submission" date="2013-05" db="EMBL/GenBank/DDBJ databases">
        <title>Genome assembly of Cystobacter fuscus DSM 2262.</title>
        <authorList>
            <person name="Sharma G."/>
            <person name="Khatri I."/>
            <person name="Kaur C."/>
            <person name="Mayilraj S."/>
            <person name="Subramanian S."/>
        </authorList>
    </citation>
    <scope>NUCLEOTIDE SEQUENCE [LARGE SCALE GENOMIC DNA]</scope>
    <source>
        <strain evidence="5">DSM 2262</strain>
    </source>
</reference>
<gene>
    <name evidence="5" type="ORF">D187_004181</name>
</gene>
<feature type="chain" id="PRO_5004554807" evidence="3">
    <location>
        <begin position="33"/>
        <end position="394"/>
    </location>
</feature>
<keyword evidence="3" id="KW-0732">Signal</keyword>
<dbReference type="PANTHER" id="PTHR22870">
    <property type="entry name" value="REGULATOR OF CHROMOSOME CONDENSATION"/>
    <property type="match status" value="1"/>
</dbReference>
<comment type="caution">
    <text evidence="5">The sequence shown here is derived from an EMBL/GenBank/DDBJ whole genome shotgun (WGS) entry which is preliminary data.</text>
</comment>
<dbReference type="AlphaFoldDB" id="S9QA00"/>
<dbReference type="SUPFAM" id="SSF50985">
    <property type="entry name" value="RCC1/BLIP-II"/>
    <property type="match status" value="1"/>
</dbReference>
<dbReference type="PROSITE" id="PS51257">
    <property type="entry name" value="PROKAR_LIPOPROTEIN"/>
    <property type="match status" value="1"/>
</dbReference>
<dbReference type="eggNOG" id="COG5184">
    <property type="taxonomic scope" value="Bacteria"/>
</dbReference>
<dbReference type="Gene3D" id="2.130.10.30">
    <property type="entry name" value="Regulator of chromosome condensation 1/beta-lactamase-inhibitor protein II"/>
    <property type="match status" value="2"/>
</dbReference>
<evidence type="ECO:0000313" key="5">
    <source>
        <dbReference type="EMBL" id="EPX58144.1"/>
    </source>
</evidence>
<evidence type="ECO:0000256" key="1">
    <source>
        <dbReference type="ARBA" id="ARBA00022737"/>
    </source>
</evidence>
<feature type="compositionally biased region" description="Pro residues" evidence="2">
    <location>
        <begin position="43"/>
        <end position="55"/>
    </location>
</feature>
<evidence type="ECO:0000259" key="4">
    <source>
        <dbReference type="Pfam" id="PF25390"/>
    </source>
</evidence>
<dbReference type="PRINTS" id="PR00633">
    <property type="entry name" value="RCCNDNSATION"/>
</dbReference>
<dbReference type="Pfam" id="PF25390">
    <property type="entry name" value="WD40_RLD"/>
    <property type="match status" value="1"/>
</dbReference>
<dbReference type="PROSITE" id="PS00626">
    <property type="entry name" value="RCC1_2"/>
    <property type="match status" value="4"/>
</dbReference>
<accession>S9QA00</accession>
<keyword evidence="6" id="KW-1185">Reference proteome</keyword>
<feature type="signal peptide" evidence="3">
    <location>
        <begin position="1"/>
        <end position="32"/>
    </location>
</feature>
<sequence>MKRMSSSTRRQALLLTLAGLITSSGCMDFTQAQEEYCQRHPQICPPPPGGGPAPSPETGAVSQVSSRGQHTLALRTDGSVWAWGRNDAAQLGDETVVNRSAPTRVAGLSGVQSVASGYFQSLALGGDGSVWAWGLTNSSDIQMTPAKLPELSDIIAISAGTFHSLALQQSGSVWFWGELLDQSSDTPVLVEGLSGITTIAAGNSHSLALDKSGVVWAWGDNTLGQLGNGTQDESTTPVKVQGLPTIKLIAAGGAHSLALDTENRVWTWGSNDEGQLGNGNKGGLRTLPIQVLNLKDVKQLAAGIRHSLALTNDGNVMAWGSDSAGQLGDDLSLKEQLSPVETSSLTNVIAISAGHSHSLALLSNGALFAWGSNSYGQLGGSTPTMPIPLPVMFP</sequence>
<evidence type="ECO:0000313" key="6">
    <source>
        <dbReference type="Proteomes" id="UP000011682"/>
    </source>
</evidence>
<name>S9QA00_CYSF2</name>
<dbReference type="InterPro" id="IPR009091">
    <property type="entry name" value="RCC1/BLIP-II"/>
</dbReference>
<feature type="region of interest" description="Disordered" evidence="2">
    <location>
        <begin position="41"/>
        <end position="68"/>
    </location>
</feature>